<sequence>MPLMTAPDTAPTTIGAEILNLLLPHHRTTDPNRASAEAFPHQLHRITDFVREGAPIVFTLPGFPCKSPNPAKTLGHLPDMGERLSLTFLDSLCREIEKIHPPGARVVICSDGHVFGDLIRVPDDRIDAYSDELSLLIGQLNLTRLCVFDLRDVLGDLPHDAKRAHVHDRYAPSLDALRAEVRADTPALALYRGITRFLVDDTADFTGSRSALQRECRRRAYGVIQRSRAWGELIAEHHARAVRLSIHPQPVGAPKFGIRLLDAPDAWTTPWHSAALREHDGTWSLMPRARAQRLGRLVHRDGRPSHFERSRDEGQRSSATLRK</sequence>
<protein>
    <submittedName>
        <fullName evidence="2">L-tyrosine/L-tryptophan isonitrile synthase family protein</fullName>
    </submittedName>
</protein>
<dbReference type="EMBL" id="CP163432">
    <property type="protein sequence ID" value="XDQ16173.1"/>
    <property type="molecule type" value="Genomic_DNA"/>
</dbReference>
<dbReference type="RefSeq" id="WP_369276097.1">
    <property type="nucleotide sequence ID" value="NZ_CP163432.1"/>
</dbReference>
<accession>A0AB39NFG4</accession>
<feature type="compositionally biased region" description="Basic and acidic residues" evidence="1">
    <location>
        <begin position="298"/>
        <end position="315"/>
    </location>
</feature>
<dbReference type="PANTHER" id="PTHR37285:SF5">
    <property type="entry name" value="SPORE WALL MATURATION PROTEIN DIT1"/>
    <property type="match status" value="1"/>
</dbReference>
<dbReference type="AlphaFoldDB" id="A0AB39NFG4"/>
<name>A0AB39NFG4_9ACTN</name>
<evidence type="ECO:0000313" key="2">
    <source>
        <dbReference type="EMBL" id="XDQ16173.1"/>
    </source>
</evidence>
<dbReference type="Gene3D" id="3.30.60.140">
    <property type="match status" value="1"/>
</dbReference>
<dbReference type="InterPro" id="IPR017133">
    <property type="entry name" value="PvcA"/>
</dbReference>
<proteinExistence type="predicted"/>
<feature type="region of interest" description="Disordered" evidence="1">
    <location>
        <begin position="295"/>
        <end position="323"/>
    </location>
</feature>
<organism evidence="2">
    <name type="scientific">Streptomyces sp. R11</name>
    <dbReference type="NCBI Taxonomy" id="3238625"/>
    <lineage>
        <taxon>Bacteria</taxon>
        <taxon>Bacillati</taxon>
        <taxon>Actinomycetota</taxon>
        <taxon>Actinomycetes</taxon>
        <taxon>Kitasatosporales</taxon>
        <taxon>Streptomycetaceae</taxon>
        <taxon>Streptomyces</taxon>
    </lineage>
</organism>
<evidence type="ECO:0000256" key="1">
    <source>
        <dbReference type="SAM" id="MobiDB-lite"/>
    </source>
</evidence>
<dbReference type="Pfam" id="PF05141">
    <property type="entry name" value="DIT1_PvcA"/>
    <property type="match status" value="1"/>
</dbReference>
<dbReference type="PANTHER" id="PTHR37285">
    <property type="entry name" value="SPORE WALL MATURATION PROTEIN DIT1"/>
    <property type="match status" value="1"/>
</dbReference>
<gene>
    <name evidence="2" type="ORF">AB5J55_05095</name>
</gene>
<reference evidence="2" key="1">
    <citation type="submission" date="2024-07" db="EMBL/GenBank/DDBJ databases">
        <authorList>
            <person name="Yu S.T."/>
        </authorList>
    </citation>
    <scope>NUCLEOTIDE SEQUENCE</scope>
    <source>
        <strain evidence="2">R11</strain>
    </source>
</reference>
<dbReference type="InterPro" id="IPR007817">
    <property type="entry name" value="Isocyanide_synthase_DIT1"/>
</dbReference>
<dbReference type="PIRSF" id="PIRSF037196">
    <property type="entry name" value="Pyoverdine_chromoph_PvcA"/>
    <property type="match status" value="1"/>
</dbReference>